<dbReference type="Pfam" id="PF00086">
    <property type="entry name" value="Thyroglobulin_1"/>
    <property type="match status" value="2"/>
</dbReference>
<dbReference type="Proteomes" id="UP001458880">
    <property type="component" value="Unassembled WGS sequence"/>
</dbReference>
<evidence type="ECO:0000256" key="2">
    <source>
        <dbReference type="ARBA" id="ARBA00022525"/>
    </source>
</evidence>
<evidence type="ECO:0000259" key="7">
    <source>
        <dbReference type="PROSITE" id="PS51162"/>
    </source>
</evidence>
<keyword evidence="4 5" id="KW-1015">Disulfide bond</keyword>
<name>A0AAW1KGS5_POPJA</name>
<evidence type="ECO:0000256" key="1">
    <source>
        <dbReference type="ARBA" id="ARBA00004613"/>
    </source>
</evidence>
<dbReference type="CDD" id="cd00191">
    <property type="entry name" value="TY"/>
    <property type="match status" value="1"/>
</dbReference>
<dbReference type="EMBL" id="JASPKY010000235">
    <property type="protein sequence ID" value="KAK9717913.1"/>
    <property type="molecule type" value="Genomic_DNA"/>
</dbReference>
<evidence type="ECO:0000256" key="4">
    <source>
        <dbReference type="ARBA" id="ARBA00023157"/>
    </source>
</evidence>
<comment type="subcellular location">
    <subcellularLocation>
        <location evidence="1">Secreted</location>
    </subcellularLocation>
</comment>
<evidence type="ECO:0000313" key="9">
    <source>
        <dbReference type="Proteomes" id="UP001458880"/>
    </source>
</evidence>
<proteinExistence type="predicted"/>
<keyword evidence="6" id="KW-0732">Signal</keyword>
<dbReference type="AlphaFoldDB" id="A0AAW1KGS5"/>
<protein>
    <submittedName>
        <fullName evidence="8">Thyroglobulin type-1 repeat</fullName>
    </submittedName>
</protein>
<evidence type="ECO:0000256" key="5">
    <source>
        <dbReference type="PROSITE-ProRule" id="PRU00500"/>
    </source>
</evidence>
<dbReference type="InterPro" id="IPR036857">
    <property type="entry name" value="Thyroglobulin_1_sf"/>
</dbReference>
<feature type="domain" description="Thyroglobulin type-1" evidence="7">
    <location>
        <begin position="160"/>
        <end position="223"/>
    </location>
</feature>
<dbReference type="SUPFAM" id="SSF57610">
    <property type="entry name" value="Thyroglobulin type-1 domain"/>
    <property type="match status" value="3"/>
</dbReference>
<feature type="disulfide bond" evidence="5">
    <location>
        <begin position="191"/>
        <end position="198"/>
    </location>
</feature>
<dbReference type="PROSITE" id="PS00484">
    <property type="entry name" value="THYROGLOBULIN_1_1"/>
    <property type="match status" value="1"/>
</dbReference>
<accession>A0AAW1KGS5</accession>
<comment type="caution">
    <text evidence="5">Lacks conserved residue(s) required for the propagation of feature annotation.</text>
</comment>
<dbReference type="SMART" id="SM00211">
    <property type="entry name" value="TY"/>
    <property type="match status" value="3"/>
</dbReference>
<keyword evidence="9" id="KW-1185">Reference proteome</keyword>
<dbReference type="GO" id="GO:0005615">
    <property type="term" value="C:extracellular space"/>
    <property type="evidence" value="ECO:0007669"/>
    <property type="project" value="TreeGrafter"/>
</dbReference>
<feature type="domain" description="Thyroglobulin type-1" evidence="7">
    <location>
        <begin position="91"/>
        <end position="158"/>
    </location>
</feature>
<dbReference type="PANTHER" id="PTHR12352">
    <property type="entry name" value="SECRETED MODULAR CALCIUM-BINDING PROTEIN"/>
    <property type="match status" value="1"/>
</dbReference>
<sequence>MILLLFLCSYLAVLVTSSEYACESDRFPLVTDFGPEDCDNTRSYFYTENLNDYRDCFPGCRQTTTNINTCGNLPCPPGYTCTDQLRCQVNETSCNRYHTARPNDYTQALWKPTCLPDDSYAPKQCKGEAANGRCFCYDPSGNRIFGDAFSLDADDMTCACSRHRAALEASDARTFFSLHCDSMGNYEPLQCDMNSEQCWCVEPKTGDLKSAVLPMNLITKLPCYNETTFGSQYLRQCESELYAQKKITDEFQAHGTDRVNFETVLCQYDGSYGPYKITKGILYCVWKDGSSIGAYQVEVDSSVDSINCNCARDTKIYELAGLLFSLSCLPNGNYNSVQVDGSLYYCVDSDGFPVSVPSDDDVCPDYF</sequence>
<keyword evidence="3" id="KW-0677">Repeat</keyword>
<dbReference type="PROSITE" id="PS51162">
    <property type="entry name" value="THYROGLOBULIN_1_2"/>
    <property type="match status" value="2"/>
</dbReference>
<gene>
    <name evidence="8" type="ORF">QE152_g23485</name>
</gene>
<evidence type="ECO:0000256" key="3">
    <source>
        <dbReference type="ARBA" id="ARBA00022737"/>
    </source>
</evidence>
<reference evidence="8 9" key="1">
    <citation type="journal article" date="2024" name="BMC Genomics">
        <title>De novo assembly and annotation of Popillia japonica's genome with initial clues to its potential as an invasive pest.</title>
        <authorList>
            <person name="Cucini C."/>
            <person name="Boschi S."/>
            <person name="Funari R."/>
            <person name="Cardaioli E."/>
            <person name="Iannotti N."/>
            <person name="Marturano G."/>
            <person name="Paoli F."/>
            <person name="Bruttini M."/>
            <person name="Carapelli A."/>
            <person name="Frati F."/>
            <person name="Nardi F."/>
        </authorList>
    </citation>
    <scope>NUCLEOTIDE SEQUENCE [LARGE SCALE GENOMIC DNA]</scope>
    <source>
        <strain evidence="8">DMR45628</strain>
    </source>
</reference>
<dbReference type="PANTHER" id="PTHR12352:SF3">
    <property type="entry name" value="NIDOGEN-2"/>
    <property type="match status" value="1"/>
</dbReference>
<organism evidence="8 9">
    <name type="scientific">Popillia japonica</name>
    <name type="common">Japanese beetle</name>
    <dbReference type="NCBI Taxonomy" id="7064"/>
    <lineage>
        <taxon>Eukaryota</taxon>
        <taxon>Metazoa</taxon>
        <taxon>Ecdysozoa</taxon>
        <taxon>Arthropoda</taxon>
        <taxon>Hexapoda</taxon>
        <taxon>Insecta</taxon>
        <taxon>Pterygota</taxon>
        <taxon>Neoptera</taxon>
        <taxon>Endopterygota</taxon>
        <taxon>Coleoptera</taxon>
        <taxon>Polyphaga</taxon>
        <taxon>Scarabaeiformia</taxon>
        <taxon>Scarabaeidae</taxon>
        <taxon>Rutelinae</taxon>
        <taxon>Popillia</taxon>
    </lineage>
</organism>
<dbReference type="GO" id="GO:0007160">
    <property type="term" value="P:cell-matrix adhesion"/>
    <property type="evidence" value="ECO:0007669"/>
    <property type="project" value="TreeGrafter"/>
</dbReference>
<dbReference type="Gene3D" id="4.10.800.10">
    <property type="entry name" value="Thyroglobulin type-1"/>
    <property type="match status" value="2"/>
</dbReference>
<keyword evidence="2" id="KW-0964">Secreted</keyword>
<dbReference type="InterPro" id="IPR000716">
    <property type="entry name" value="Thyroglobulin_1"/>
</dbReference>
<evidence type="ECO:0000256" key="6">
    <source>
        <dbReference type="SAM" id="SignalP"/>
    </source>
</evidence>
<dbReference type="GO" id="GO:0005604">
    <property type="term" value="C:basement membrane"/>
    <property type="evidence" value="ECO:0007669"/>
    <property type="project" value="TreeGrafter"/>
</dbReference>
<comment type="caution">
    <text evidence="8">The sequence shown here is derived from an EMBL/GenBank/DDBJ whole genome shotgun (WGS) entry which is preliminary data.</text>
</comment>
<feature type="chain" id="PRO_5043788670" evidence="6">
    <location>
        <begin position="18"/>
        <end position="367"/>
    </location>
</feature>
<evidence type="ECO:0000313" key="8">
    <source>
        <dbReference type="EMBL" id="KAK9717913.1"/>
    </source>
</evidence>
<feature type="signal peptide" evidence="6">
    <location>
        <begin position="1"/>
        <end position="17"/>
    </location>
</feature>
<dbReference type="InterPro" id="IPR051950">
    <property type="entry name" value="Dev_reg/Prot_inhib"/>
</dbReference>